<protein>
    <submittedName>
        <fullName evidence="1">Uncharacterized protein</fullName>
    </submittedName>
</protein>
<reference evidence="1" key="1">
    <citation type="journal article" date="2015" name="Nature">
        <title>Complex archaea that bridge the gap between prokaryotes and eukaryotes.</title>
        <authorList>
            <person name="Spang A."/>
            <person name="Saw J.H."/>
            <person name="Jorgensen S.L."/>
            <person name="Zaremba-Niedzwiedzka K."/>
            <person name="Martijn J."/>
            <person name="Lind A.E."/>
            <person name="van Eijk R."/>
            <person name="Schleper C."/>
            <person name="Guy L."/>
            <person name="Ettema T.J."/>
        </authorList>
    </citation>
    <scope>NUCLEOTIDE SEQUENCE</scope>
</reference>
<accession>A0A0F8Y2D6</accession>
<dbReference type="EMBL" id="LAZR01055814">
    <property type="protein sequence ID" value="KKK75552.1"/>
    <property type="molecule type" value="Genomic_DNA"/>
</dbReference>
<evidence type="ECO:0000313" key="1">
    <source>
        <dbReference type="EMBL" id="KKK75552.1"/>
    </source>
</evidence>
<dbReference type="AlphaFoldDB" id="A0A0F8Y2D6"/>
<organism evidence="1">
    <name type="scientific">marine sediment metagenome</name>
    <dbReference type="NCBI Taxonomy" id="412755"/>
    <lineage>
        <taxon>unclassified sequences</taxon>
        <taxon>metagenomes</taxon>
        <taxon>ecological metagenomes</taxon>
    </lineage>
</organism>
<comment type="caution">
    <text evidence="1">The sequence shown here is derived from an EMBL/GenBank/DDBJ whole genome shotgun (WGS) entry which is preliminary data.</text>
</comment>
<proteinExistence type="predicted"/>
<sequence length="106" mass="11605">ERSVQPNSSPANRKYITVMERKELLSELAQNGNAKMVSPVEAIKELNRMEGSYAPIKHAVDQRVVFEIVRVDARPLLGDPVDVELSPEVIESTGEAIEEGEGSSDG</sequence>
<name>A0A0F8Y2D6_9ZZZZ</name>
<gene>
    <name evidence="1" type="ORF">LCGC14_2872540</name>
</gene>
<feature type="non-terminal residue" evidence="1">
    <location>
        <position position="1"/>
    </location>
</feature>